<sequence length="213" mass="23528">LLPRRPASLILGATVSALALSFPPGIPVLWKDVARRGFEGVVEIQSSDLPLVDARVSDLIRVINEEARSVMTSEGKHREVVFIQLYGVRVDKHRLVEILVPGHFGGCPRLIATTKLVSSIAERDIKTQDAEAMGRYWMGQHWQPSKPLGIGGPIYVKTLTGETIEIGCNSSYGVDDVKMSIYDQEGIPLDQQCLIFAGKQLEDGRTLQEYNTQ</sequence>
<organism evidence="3 4">
    <name type="scientific">Phytophthora cactorum</name>
    <dbReference type="NCBI Taxonomy" id="29920"/>
    <lineage>
        <taxon>Eukaryota</taxon>
        <taxon>Sar</taxon>
        <taxon>Stramenopiles</taxon>
        <taxon>Oomycota</taxon>
        <taxon>Peronosporomycetes</taxon>
        <taxon>Peronosporales</taxon>
        <taxon>Peronosporaceae</taxon>
        <taxon>Phytophthora</taxon>
    </lineage>
</organism>
<dbReference type="InterPro" id="IPR019954">
    <property type="entry name" value="Ubiquitin_CS"/>
</dbReference>
<evidence type="ECO:0000259" key="2">
    <source>
        <dbReference type="PROSITE" id="PS50053"/>
    </source>
</evidence>
<dbReference type="InterPro" id="IPR050158">
    <property type="entry name" value="Ubiquitin_ubiquitin-like"/>
</dbReference>
<gene>
    <name evidence="3" type="ORF">JG687_00014798</name>
</gene>
<dbReference type="VEuPathDB" id="FungiDB:PC110_g20645"/>
<feature type="domain" description="Ubiquitin-like" evidence="2">
    <location>
        <begin position="154"/>
        <end position="213"/>
    </location>
</feature>
<dbReference type="PROSITE" id="PS00299">
    <property type="entry name" value="UBIQUITIN_1"/>
    <property type="match status" value="1"/>
</dbReference>
<dbReference type="PROSITE" id="PS50053">
    <property type="entry name" value="UBIQUITIN_2"/>
    <property type="match status" value="1"/>
</dbReference>
<evidence type="ECO:0000313" key="4">
    <source>
        <dbReference type="Proteomes" id="UP000688947"/>
    </source>
</evidence>
<comment type="caution">
    <text evidence="3">The sequence shown here is derived from an EMBL/GenBank/DDBJ whole genome shotgun (WGS) entry which is preliminary data.</text>
</comment>
<keyword evidence="1" id="KW-0732">Signal</keyword>
<name>A0A8T1TYF8_9STRA</name>
<dbReference type="SMART" id="SM00213">
    <property type="entry name" value="UBQ"/>
    <property type="match status" value="1"/>
</dbReference>
<dbReference type="Proteomes" id="UP000688947">
    <property type="component" value="Unassembled WGS sequence"/>
</dbReference>
<dbReference type="EMBL" id="JAENGZ010001237">
    <property type="protein sequence ID" value="KAG6949543.1"/>
    <property type="molecule type" value="Genomic_DNA"/>
</dbReference>
<evidence type="ECO:0000256" key="1">
    <source>
        <dbReference type="SAM" id="SignalP"/>
    </source>
</evidence>
<evidence type="ECO:0000313" key="3">
    <source>
        <dbReference type="EMBL" id="KAG6949543.1"/>
    </source>
</evidence>
<feature type="chain" id="PRO_5035938406" description="Ubiquitin-like domain-containing protein" evidence="1">
    <location>
        <begin position="22"/>
        <end position="213"/>
    </location>
</feature>
<dbReference type="OrthoDB" id="428577at2759"/>
<dbReference type="AlphaFoldDB" id="A0A8T1TYF8"/>
<protein>
    <recommendedName>
        <fullName evidence="2">Ubiquitin-like domain-containing protein</fullName>
    </recommendedName>
</protein>
<proteinExistence type="predicted"/>
<feature type="signal peptide" evidence="1">
    <location>
        <begin position="1"/>
        <end position="21"/>
    </location>
</feature>
<dbReference type="PANTHER" id="PTHR10666">
    <property type="entry name" value="UBIQUITIN"/>
    <property type="match status" value="1"/>
</dbReference>
<accession>A0A8T1TYF8</accession>
<dbReference type="Pfam" id="PF00240">
    <property type="entry name" value="ubiquitin"/>
    <property type="match status" value="1"/>
</dbReference>
<dbReference type="InterPro" id="IPR000626">
    <property type="entry name" value="Ubiquitin-like_dom"/>
</dbReference>
<reference evidence="3" key="1">
    <citation type="submission" date="2021-01" db="EMBL/GenBank/DDBJ databases">
        <title>Phytophthora aleatoria, a newly-described species from Pinus radiata is distinct from Phytophthora cactorum isolates based on comparative genomics.</title>
        <authorList>
            <person name="Mcdougal R."/>
            <person name="Panda P."/>
            <person name="Williams N."/>
            <person name="Studholme D.J."/>
        </authorList>
    </citation>
    <scope>NUCLEOTIDE SEQUENCE</scope>
    <source>
        <strain evidence="3">NZFS 3830</strain>
    </source>
</reference>
<feature type="non-terminal residue" evidence="3">
    <location>
        <position position="1"/>
    </location>
</feature>